<dbReference type="GO" id="GO:0003700">
    <property type="term" value="F:DNA-binding transcription factor activity"/>
    <property type="evidence" value="ECO:0007669"/>
    <property type="project" value="InterPro"/>
</dbReference>
<dbReference type="RefSeq" id="WP_203955462.1">
    <property type="nucleotide sequence ID" value="NZ_BOOO01000027.1"/>
</dbReference>
<evidence type="ECO:0000256" key="3">
    <source>
        <dbReference type="ARBA" id="ARBA00023014"/>
    </source>
</evidence>
<reference evidence="6 7" key="1">
    <citation type="submission" date="2021-01" db="EMBL/GenBank/DDBJ databases">
        <title>Whole genome shotgun sequence of Planotetraspora mira NBRC 15435.</title>
        <authorList>
            <person name="Komaki H."/>
            <person name="Tamura T."/>
        </authorList>
    </citation>
    <scope>NUCLEOTIDE SEQUENCE [LARGE SCALE GENOMIC DNA]</scope>
    <source>
        <strain evidence="6 7">NBRC 15435</strain>
    </source>
</reference>
<protein>
    <submittedName>
        <fullName evidence="6">MerR family transcriptional regulator</fullName>
    </submittedName>
</protein>
<evidence type="ECO:0000256" key="4">
    <source>
        <dbReference type="ARBA" id="ARBA00023125"/>
    </source>
</evidence>
<keyword evidence="1" id="KW-0479">Metal-binding</keyword>
<keyword evidence="3" id="KW-0411">Iron-sulfur</keyword>
<sequence>MTSLPREAGELTIGELAGRSGVPATTLRFYERQGLLQSRRTPGNQRRYGRAALGRIAFIRASQSAGVPLAMIGEVLAFLPEGAAPTKGFWIRAAQCWSTHLDERISRLERAREAFGGCANCGCLAFDRCALVNPGADAADRAVDDAGDRDQPSAYSRM</sequence>
<evidence type="ECO:0000313" key="6">
    <source>
        <dbReference type="EMBL" id="GII31535.1"/>
    </source>
</evidence>
<dbReference type="Proteomes" id="UP000650628">
    <property type="component" value="Unassembled WGS sequence"/>
</dbReference>
<dbReference type="GO" id="GO:0006979">
    <property type="term" value="P:response to oxidative stress"/>
    <property type="evidence" value="ECO:0007669"/>
    <property type="project" value="InterPro"/>
</dbReference>
<gene>
    <name evidence="6" type="ORF">Pmi06nite_49770</name>
</gene>
<dbReference type="PANTHER" id="PTHR30204">
    <property type="entry name" value="REDOX-CYCLING DRUG-SENSING TRANSCRIPTIONAL ACTIVATOR SOXR"/>
    <property type="match status" value="1"/>
</dbReference>
<proteinExistence type="predicted"/>
<dbReference type="SMART" id="SM00422">
    <property type="entry name" value="HTH_MERR"/>
    <property type="match status" value="1"/>
</dbReference>
<feature type="domain" description="HTH merR-type" evidence="5">
    <location>
        <begin position="10"/>
        <end position="78"/>
    </location>
</feature>
<comment type="caution">
    <text evidence="6">The sequence shown here is derived from an EMBL/GenBank/DDBJ whole genome shotgun (WGS) entry which is preliminary data.</text>
</comment>
<dbReference type="NCBIfam" id="TIGR01950">
    <property type="entry name" value="SoxR"/>
    <property type="match status" value="1"/>
</dbReference>
<name>A0A8J3X8C1_9ACTN</name>
<evidence type="ECO:0000256" key="1">
    <source>
        <dbReference type="ARBA" id="ARBA00022714"/>
    </source>
</evidence>
<dbReference type="AlphaFoldDB" id="A0A8J3X8C1"/>
<dbReference type="EMBL" id="BOOO01000027">
    <property type="protein sequence ID" value="GII31535.1"/>
    <property type="molecule type" value="Genomic_DNA"/>
</dbReference>
<keyword evidence="2" id="KW-0408">Iron</keyword>
<dbReference type="GO" id="GO:0051537">
    <property type="term" value="F:2 iron, 2 sulfur cluster binding"/>
    <property type="evidence" value="ECO:0007669"/>
    <property type="project" value="UniProtKB-KW"/>
</dbReference>
<dbReference type="SUPFAM" id="SSF46955">
    <property type="entry name" value="Putative DNA-binding domain"/>
    <property type="match status" value="1"/>
</dbReference>
<evidence type="ECO:0000256" key="2">
    <source>
        <dbReference type="ARBA" id="ARBA00023004"/>
    </source>
</evidence>
<dbReference type="InterPro" id="IPR047057">
    <property type="entry name" value="MerR_fam"/>
</dbReference>
<dbReference type="InterPro" id="IPR000551">
    <property type="entry name" value="MerR-type_HTH_dom"/>
</dbReference>
<keyword evidence="1" id="KW-0001">2Fe-2S</keyword>
<keyword evidence="7" id="KW-1185">Reference proteome</keyword>
<evidence type="ECO:0000313" key="7">
    <source>
        <dbReference type="Proteomes" id="UP000650628"/>
    </source>
</evidence>
<dbReference type="InterPro" id="IPR009061">
    <property type="entry name" value="DNA-bd_dom_put_sf"/>
</dbReference>
<dbReference type="InterPro" id="IPR010211">
    <property type="entry name" value="Redox-sen_tscrpt-act_SoxR"/>
</dbReference>
<dbReference type="PANTHER" id="PTHR30204:SF0">
    <property type="entry name" value="REDOX-SENSITIVE TRANSCRIPTIONAL ACTIVATOR SOXR"/>
    <property type="match status" value="1"/>
</dbReference>
<accession>A0A8J3X8C1</accession>
<dbReference type="PROSITE" id="PS50937">
    <property type="entry name" value="HTH_MERR_2"/>
    <property type="match status" value="1"/>
</dbReference>
<keyword evidence="4" id="KW-0238">DNA-binding</keyword>
<organism evidence="6 7">
    <name type="scientific">Planotetraspora mira</name>
    <dbReference type="NCBI Taxonomy" id="58121"/>
    <lineage>
        <taxon>Bacteria</taxon>
        <taxon>Bacillati</taxon>
        <taxon>Actinomycetota</taxon>
        <taxon>Actinomycetes</taxon>
        <taxon>Streptosporangiales</taxon>
        <taxon>Streptosporangiaceae</taxon>
        <taxon>Planotetraspora</taxon>
    </lineage>
</organism>
<dbReference type="Gene3D" id="1.10.1660.10">
    <property type="match status" value="1"/>
</dbReference>
<dbReference type="GO" id="GO:0003677">
    <property type="term" value="F:DNA binding"/>
    <property type="evidence" value="ECO:0007669"/>
    <property type="project" value="UniProtKB-KW"/>
</dbReference>
<dbReference type="PRINTS" id="PR00040">
    <property type="entry name" value="HTHMERR"/>
</dbReference>
<evidence type="ECO:0000259" key="5">
    <source>
        <dbReference type="PROSITE" id="PS50937"/>
    </source>
</evidence>
<dbReference type="Pfam" id="PF13411">
    <property type="entry name" value="MerR_1"/>
    <property type="match status" value="1"/>
</dbReference>